<accession>A0A1E3GUU5</accession>
<dbReference type="GO" id="GO:0016740">
    <property type="term" value="F:transferase activity"/>
    <property type="evidence" value="ECO:0007669"/>
    <property type="project" value="UniProtKB-KW"/>
</dbReference>
<dbReference type="AlphaFoldDB" id="A0A1E3GUU5"/>
<proteinExistence type="predicted"/>
<name>A0A1E3GUU5_9GAMM</name>
<dbReference type="PANTHER" id="PTHR42695:SF5">
    <property type="entry name" value="GLUTAMINE AMIDOTRANSFERASE YLR126C-RELATED"/>
    <property type="match status" value="1"/>
</dbReference>
<evidence type="ECO:0000313" key="2">
    <source>
        <dbReference type="EMBL" id="ODN67820.1"/>
    </source>
</evidence>
<organism evidence="2 3">
    <name type="scientific">Methylophaga muralis</name>
    <dbReference type="NCBI Taxonomy" id="291169"/>
    <lineage>
        <taxon>Bacteria</taxon>
        <taxon>Pseudomonadati</taxon>
        <taxon>Pseudomonadota</taxon>
        <taxon>Gammaproteobacteria</taxon>
        <taxon>Thiotrichales</taxon>
        <taxon>Piscirickettsiaceae</taxon>
        <taxon>Methylophaga</taxon>
    </lineage>
</organism>
<dbReference type="InterPro" id="IPR017926">
    <property type="entry name" value="GATASE"/>
</dbReference>
<gene>
    <name evidence="2" type="ORF">A9E74_00656</name>
</gene>
<dbReference type="FunFam" id="3.40.50.880:FF:000033">
    <property type="entry name" value="Glutamine amidotransferase class-I"/>
    <property type="match status" value="1"/>
</dbReference>
<evidence type="ECO:0000259" key="1">
    <source>
        <dbReference type="Pfam" id="PF00117"/>
    </source>
</evidence>
<dbReference type="PATRIC" id="fig|291169.3.peg.658"/>
<dbReference type="PANTHER" id="PTHR42695">
    <property type="entry name" value="GLUTAMINE AMIDOTRANSFERASE YLR126C-RELATED"/>
    <property type="match status" value="1"/>
</dbReference>
<sequence length="230" mass="26230">MQKVAIFQHADGEWIGSMRHWFADKPFQLTTYRLDQNDPLPSVAEFDWLLIMGGPMSTYDETNYPWLIGEKQLIREAIEADKTLLGICLGSQLIASALGAKVYPNTQQEIGWYPVSKTDLEATWMPEDLQPLSWHGDCFELPENTCSFAHSVITPSQGFYYGKRIWALQFHLEVEPGTVEAFLALESHPMPKTDYVQNESTLMNNADQLKQSQQAMFALLDVLYRESDSN</sequence>
<dbReference type="SUPFAM" id="SSF52317">
    <property type="entry name" value="Class I glutamine amidotransferase-like"/>
    <property type="match status" value="1"/>
</dbReference>
<keyword evidence="2" id="KW-0315">Glutamine amidotransferase</keyword>
<protein>
    <submittedName>
        <fullName evidence="2">Glutamine amidotransferase</fullName>
    </submittedName>
</protein>
<dbReference type="RefSeq" id="WP_069295192.1">
    <property type="nucleotide sequence ID" value="NZ_MCRI01000003.1"/>
</dbReference>
<evidence type="ECO:0000313" key="3">
    <source>
        <dbReference type="Proteomes" id="UP000094379"/>
    </source>
</evidence>
<feature type="domain" description="Glutamine amidotransferase" evidence="1">
    <location>
        <begin position="28"/>
        <end position="179"/>
    </location>
</feature>
<comment type="caution">
    <text evidence="2">The sequence shown here is derived from an EMBL/GenBank/DDBJ whole genome shotgun (WGS) entry which is preliminary data.</text>
</comment>
<keyword evidence="3" id="KW-1185">Reference proteome</keyword>
<dbReference type="EMBL" id="MCRI01000003">
    <property type="protein sequence ID" value="ODN67820.1"/>
    <property type="molecule type" value="Genomic_DNA"/>
</dbReference>
<dbReference type="InterPro" id="IPR044992">
    <property type="entry name" value="ChyE-like"/>
</dbReference>
<dbReference type="InterPro" id="IPR029062">
    <property type="entry name" value="Class_I_gatase-like"/>
</dbReference>
<dbReference type="GO" id="GO:0005829">
    <property type="term" value="C:cytosol"/>
    <property type="evidence" value="ECO:0007669"/>
    <property type="project" value="TreeGrafter"/>
</dbReference>
<dbReference type="CDD" id="cd01741">
    <property type="entry name" value="GATase1_1"/>
    <property type="match status" value="1"/>
</dbReference>
<dbReference type="Gene3D" id="3.40.50.880">
    <property type="match status" value="1"/>
</dbReference>
<dbReference type="STRING" id="291169.A9E74_00656"/>
<dbReference type="PROSITE" id="PS51273">
    <property type="entry name" value="GATASE_TYPE_1"/>
    <property type="match status" value="1"/>
</dbReference>
<dbReference type="Pfam" id="PF00117">
    <property type="entry name" value="GATase"/>
    <property type="match status" value="1"/>
</dbReference>
<reference evidence="2 3" key="1">
    <citation type="submission" date="2016-07" db="EMBL/GenBank/DDBJ databases">
        <title>Draft Genome Sequence of Methylophaga muralis Bur 1.</title>
        <authorList>
            <person name="Vasilenko O.V."/>
            <person name="Doronina N.V."/>
            <person name="Shmareva M.N."/>
            <person name="Tarlachkov S.V."/>
            <person name="Mustakhimov I."/>
            <person name="Trotsenko Y.A."/>
        </authorList>
    </citation>
    <scope>NUCLEOTIDE SEQUENCE [LARGE SCALE GENOMIC DNA]</scope>
    <source>
        <strain evidence="2 3">Bur 1</strain>
    </source>
</reference>
<keyword evidence="2" id="KW-0808">Transferase</keyword>
<dbReference type="Proteomes" id="UP000094379">
    <property type="component" value="Unassembled WGS sequence"/>
</dbReference>